<evidence type="ECO:0000313" key="3">
    <source>
        <dbReference type="Proteomes" id="UP000215914"/>
    </source>
</evidence>
<gene>
    <name evidence="2" type="ORF">HanXRQr2_Chr14g0637111</name>
</gene>
<evidence type="ECO:0000313" key="2">
    <source>
        <dbReference type="EMBL" id="KAF5768494.1"/>
    </source>
</evidence>
<dbReference type="EMBL" id="MNCJ02000329">
    <property type="protein sequence ID" value="KAF5768494.1"/>
    <property type="molecule type" value="Genomic_DNA"/>
</dbReference>
<dbReference type="Pfam" id="PF14223">
    <property type="entry name" value="Retrotran_gag_2"/>
    <property type="match status" value="1"/>
</dbReference>
<comment type="caution">
    <text evidence="2">The sequence shown here is derived from an EMBL/GenBank/DDBJ whole genome shotgun (WGS) entry which is preliminary data.</text>
</comment>
<dbReference type="Gramene" id="mRNA:HanXRQr2_Chr14g0637111">
    <property type="protein sequence ID" value="CDS:HanXRQr2_Chr14g0637111.1"/>
    <property type="gene ID" value="HanXRQr2_Chr14g0637111"/>
</dbReference>
<reference evidence="2" key="2">
    <citation type="submission" date="2020-06" db="EMBL/GenBank/DDBJ databases">
        <title>Helianthus annuus Genome sequencing and assembly Release 2.</title>
        <authorList>
            <person name="Gouzy J."/>
            <person name="Langlade N."/>
            <person name="Munos S."/>
        </authorList>
    </citation>
    <scope>NUCLEOTIDE SEQUENCE</scope>
    <source>
        <tissue evidence="2">Leaves</tissue>
    </source>
</reference>
<sequence length="260" mass="30161">MNDIFMNPFSDMYAFAGNSGDDTSSSNNNENPPNARKKLSDALEVESAFGTYNKPPKLMAIEEYSRWAKKFEDWLMAFAFPSWKSLKNGYDAGSKKGETLSTSDEIESFVAEQKCIALLFQSVREDIISLIEYSSSKDLWEKLKNKCLGSKEIVKNKKKLLKKEFDLFGCLKNESVYKMIERFEQLKLELARHEISYPQDELVDKLFDSLPDEMDWQYYALMLKNTIKPADLTVDLLIERLESHELELKKTYKVNHSSYQ</sequence>
<accession>A0A9K3E884</accession>
<evidence type="ECO:0000256" key="1">
    <source>
        <dbReference type="SAM" id="MobiDB-lite"/>
    </source>
</evidence>
<name>A0A9K3E884_HELAN</name>
<feature type="compositionally biased region" description="Low complexity" evidence="1">
    <location>
        <begin position="20"/>
        <end position="34"/>
    </location>
</feature>
<dbReference type="Proteomes" id="UP000215914">
    <property type="component" value="Unassembled WGS sequence"/>
</dbReference>
<feature type="region of interest" description="Disordered" evidence="1">
    <location>
        <begin position="20"/>
        <end position="39"/>
    </location>
</feature>
<keyword evidence="3" id="KW-1185">Reference proteome</keyword>
<reference evidence="2" key="1">
    <citation type="journal article" date="2017" name="Nature">
        <title>The sunflower genome provides insights into oil metabolism, flowering and Asterid evolution.</title>
        <authorList>
            <person name="Badouin H."/>
            <person name="Gouzy J."/>
            <person name="Grassa C.J."/>
            <person name="Murat F."/>
            <person name="Staton S.E."/>
            <person name="Cottret L."/>
            <person name="Lelandais-Briere C."/>
            <person name="Owens G.L."/>
            <person name="Carrere S."/>
            <person name="Mayjonade B."/>
            <person name="Legrand L."/>
            <person name="Gill N."/>
            <person name="Kane N.C."/>
            <person name="Bowers J.E."/>
            <person name="Hubner S."/>
            <person name="Bellec A."/>
            <person name="Berard A."/>
            <person name="Berges H."/>
            <person name="Blanchet N."/>
            <person name="Boniface M.C."/>
            <person name="Brunel D."/>
            <person name="Catrice O."/>
            <person name="Chaidir N."/>
            <person name="Claudel C."/>
            <person name="Donnadieu C."/>
            <person name="Faraut T."/>
            <person name="Fievet G."/>
            <person name="Helmstetter N."/>
            <person name="King M."/>
            <person name="Knapp S.J."/>
            <person name="Lai Z."/>
            <person name="Le Paslier M.C."/>
            <person name="Lippi Y."/>
            <person name="Lorenzon L."/>
            <person name="Mandel J.R."/>
            <person name="Marage G."/>
            <person name="Marchand G."/>
            <person name="Marquand E."/>
            <person name="Bret-Mestries E."/>
            <person name="Morien E."/>
            <person name="Nambeesan S."/>
            <person name="Nguyen T."/>
            <person name="Pegot-Espagnet P."/>
            <person name="Pouilly N."/>
            <person name="Raftis F."/>
            <person name="Sallet E."/>
            <person name="Schiex T."/>
            <person name="Thomas J."/>
            <person name="Vandecasteele C."/>
            <person name="Vares D."/>
            <person name="Vear F."/>
            <person name="Vautrin S."/>
            <person name="Crespi M."/>
            <person name="Mangin B."/>
            <person name="Burke J.M."/>
            <person name="Salse J."/>
            <person name="Munos S."/>
            <person name="Vincourt P."/>
            <person name="Rieseberg L.H."/>
            <person name="Langlade N.B."/>
        </authorList>
    </citation>
    <scope>NUCLEOTIDE SEQUENCE</scope>
    <source>
        <tissue evidence="2">Leaves</tissue>
    </source>
</reference>
<proteinExistence type="predicted"/>
<dbReference type="AlphaFoldDB" id="A0A9K3E884"/>
<protein>
    <submittedName>
        <fullName evidence="2">Uncharacterized protein</fullName>
    </submittedName>
</protein>
<organism evidence="2 3">
    <name type="scientific">Helianthus annuus</name>
    <name type="common">Common sunflower</name>
    <dbReference type="NCBI Taxonomy" id="4232"/>
    <lineage>
        <taxon>Eukaryota</taxon>
        <taxon>Viridiplantae</taxon>
        <taxon>Streptophyta</taxon>
        <taxon>Embryophyta</taxon>
        <taxon>Tracheophyta</taxon>
        <taxon>Spermatophyta</taxon>
        <taxon>Magnoliopsida</taxon>
        <taxon>eudicotyledons</taxon>
        <taxon>Gunneridae</taxon>
        <taxon>Pentapetalae</taxon>
        <taxon>asterids</taxon>
        <taxon>campanulids</taxon>
        <taxon>Asterales</taxon>
        <taxon>Asteraceae</taxon>
        <taxon>Asteroideae</taxon>
        <taxon>Heliantheae alliance</taxon>
        <taxon>Heliantheae</taxon>
        <taxon>Helianthus</taxon>
    </lineage>
</organism>